<sequence>MVLFFAGITEGIVRIEIIFDNTRVYIKSIGIADASCSFAAGKEPWELNKRLLDIGVMAETLTTTAYQTYGEYEPINPPVIKYHIRHLRFN</sequence>
<accession>A0A5J4VI16</accession>
<dbReference type="Proteomes" id="UP000324800">
    <property type="component" value="Unassembled WGS sequence"/>
</dbReference>
<dbReference type="EMBL" id="SNRW01006897">
    <property type="protein sequence ID" value="KAA6382228.1"/>
    <property type="molecule type" value="Genomic_DNA"/>
</dbReference>
<comment type="caution">
    <text evidence="1">The sequence shown here is derived from an EMBL/GenBank/DDBJ whole genome shotgun (WGS) entry which is preliminary data.</text>
</comment>
<evidence type="ECO:0000313" key="1">
    <source>
        <dbReference type="EMBL" id="KAA6382228.1"/>
    </source>
</evidence>
<reference evidence="1 2" key="1">
    <citation type="submission" date="2019-03" db="EMBL/GenBank/DDBJ databases">
        <title>Single cell metagenomics reveals metabolic interactions within the superorganism composed of flagellate Streblomastix strix and complex community of Bacteroidetes bacteria on its surface.</title>
        <authorList>
            <person name="Treitli S.C."/>
            <person name="Kolisko M."/>
            <person name="Husnik F."/>
            <person name="Keeling P."/>
            <person name="Hampl V."/>
        </authorList>
    </citation>
    <scope>NUCLEOTIDE SEQUENCE [LARGE SCALE GENOMIC DNA]</scope>
    <source>
        <strain evidence="1">ST1C</strain>
    </source>
</reference>
<proteinExistence type="predicted"/>
<dbReference type="AlphaFoldDB" id="A0A5J4VI16"/>
<name>A0A5J4VI16_9EUKA</name>
<evidence type="ECO:0000313" key="2">
    <source>
        <dbReference type="Proteomes" id="UP000324800"/>
    </source>
</evidence>
<protein>
    <submittedName>
        <fullName evidence="1">Uncharacterized protein</fullName>
    </submittedName>
</protein>
<organism evidence="1 2">
    <name type="scientific">Streblomastix strix</name>
    <dbReference type="NCBI Taxonomy" id="222440"/>
    <lineage>
        <taxon>Eukaryota</taxon>
        <taxon>Metamonada</taxon>
        <taxon>Preaxostyla</taxon>
        <taxon>Oxymonadida</taxon>
        <taxon>Streblomastigidae</taxon>
        <taxon>Streblomastix</taxon>
    </lineage>
</organism>
<gene>
    <name evidence="1" type="ORF">EZS28_022247</name>
</gene>